<gene>
    <name evidence="1" type="ORF">Enr17x_23640</name>
</gene>
<sequence length="59" mass="6661" precursor="true">MPALIMNDCFAAILLTWQNLSITVRQLHVCGEAFIVECLLSCDLRIDTNVKPTDRGIKR</sequence>
<dbReference type="Proteomes" id="UP000318313">
    <property type="component" value="Chromosome"/>
</dbReference>
<protein>
    <submittedName>
        <fullName evidence="1">Uncharacterized protein</fullName>
    </submittedName>
</protein>
<accession>A0A518IB45</accession>
<evidence type="ECO:0000313" key="1">
    <source>
        <dbReference type="EMBL" id="QDV50326.1"/>
    </source>
</evidence>
<dbReference type="AlphaFoldDB" id="A0A518IB45"/>
<proteinExistence type="predicted"/>
<dbReference type="EMBL" id="CP037452">
    <property type="protein sequence ID" value="QDV50326.1"/>
    <property type="molecule type" value="Genomic_DNA"/>
</dbReference>
<evidence type="ECO:0000313" key="2">
    <source>
        <dbReference type="Proteomes" id="UP000318313"/>
    </source>
</evidence>
<organism evidence="1 2">
    <name type="scientific">Gimesia fumaroli</name>
    <dbReference type="NCBI Taxonomy" id="2527976"/>
    <lineage>
        <taxon>Bacteria</taxon>
        <taxon>Pseudomonadati</taxon>
        <taxon>Planctomycetota</taxon>
        <taxon>Planctomycetia</taxon>
        <taxon>Planctomycetales</taxon>
        <taxon>Planctomycetaceae</taxon>
        <taxon>Gimesia</taxon>
    </lineage>
</organism>
<name>A0A518IB45_9PLAN</name>
<dbReference type="KEGG" id="gfm:Enr17x_23640"/>
<keyword evidence="2" id="KW-1185">Reference proteome</keyword>
<reference evidence="1 2" key="1">
    <citation type="submission" date="2019-03" db="EMBL/GenBank/DDBJ databases">
        <title>Deep-cultivation of Planctomycetes and their phenomic and genomic characterization uncovers novel biology.</title>
        <authorList>
            <person name="Wiegand S."/>
            <person name="Jogler M."/>
            <person name="Boedeker C."/>
            <person name="Pinto D."/>
            <person name="Vollmers J."/>
            <person name="Rivas-Marin E."/>
            <person name="Kohn T."/>
            <person name="Peeters S.H."/>
            <person name="Heuer A."/>
            <person name="Rast P."/>
            <person name="Oberbeckmann S."/>
            <person name="Bunk B."/>
            <person name="Jeske O."/>
            <person name="Meyerdierks A."/>
            <person name="Storesund J.E."/>
            <person name="Kallscheuer N."/>
            <person name="Luecker S."/>
            <person name="Lage O.M."/>
            <person name="Pohl T."/>
            <person name="Merkel B.J."/>
            <person name="Hornburger P."/>
            <person name="Mueller R.-W."/>
            <person name="Bruemmer F."/>
            <person name="Labrenz M."/>
            <person name="Spormann A.M."/>
            <person name="Op den Camp H."/>
            <person name="Overmann J."/>
            <person name="Amann R."/>
            <person name="Jetten M.S.M."/>
            <person name="Mascher T."/>
            <person name="Medema M.H."/>
            <person name="Devos D.P."/>
            <person name="Kaster A.-K."/>
            <person name="Ovreas L."/>
            <person name="Rohde M."/>
            <person name="Galperin M.Y."/>
            <person name="Jogler C."/>
        </authorList>
    </citation>
    <scope>NUCLEOTIDE SEQUENCE [LARGE SCALE GENOMIC DNA]</scope>
    <source>
        <strain evidence="1 2">Enr17</strain>
    </source>
</reference>